<dbReference type="AlphaFoldDB" id="A0A7R9IQI2"/>
<dbReference type="EMBL" id="OE006383">
    <property type="protein sequence ID" value="CAD7462626.1"/>
    <property type="molecule type" value="Genomic_DNA"/>
</dbReference>
<reference evidence="1" key="1">
    <citation type="submission" date="2020-11" db="EMBL/GenBank/DDBJ databases">
        <authorList>
            <person name="Tran Van P."/>
        </authorList>
    </citation>
    <scope>NUCLEOTIDE SEQUENCE</scope>
</reference>
<proteinExistence type="predicted"/>
<name>A0A7R9IQI2_9NEOP</name>
<organism evidence="1">
    <name type="scientific">Timema tahoe</name>
    <dbReference type="NCBI Taxonomy" id="61484"/>
    <lineage>
        <taxon>Eukaryota</taxon>
        <taxon>Metazoa</taxon>
        <taxon>Ecdysozoa</taxon>
        <taxon>Arthropoda</taxon>
        <taxon>Hexapoda</taxon>
        <taxon>Insecta</taxon>
        <taxon>Pterygota</taxon>
        <taxon>Neoptera</taxon>
        <taxon>Polyneoptera</taxon>
        <taxon>Phasmatodea</taxon>
        <taxon>Timematodea</taxon>
        <taxon>Timematoidea</taxon>
        <taxon>Timematidae</taxon>
        <taxon>Timema</taxon>
    </lineage>
</organism>
<accession>A0A7R9IQI2</accession>
<evidence type="ECO:0000313" key="1">
    <source>
        <dbReference type="EMBL" id="CAD7462626.1"/>
    </source>
</evidence>
<protein>
    <submittedName>
        <fullName evidence="1">Uncharacterized protein</fullName>
    </submittedName>
</protein>
<gene>
    <name evidence="1" type="ORF">TTEB3V08_LOCUS10516</name>
</gene>
<sequence length="100" mass="11364">MAIEKNRIQLQEEELTDVIYIKGLCFDGRKDQTMTQLNARQVIISEENIAMIQQPEGSRPYSLITGEFLSPIHDSSVTGHILSKRATSDVIYLDHSFLPE</sequence>